<dbReference type="AlphaFoldDB" id="X1B6V6"/>
<evidence type="ECO:0000256" key="1">
    <source>
        <dbReference type="SAM" id="Coils"/>
    </source>
</evidence>
<proteinExistence type="predicted"/>
<comment type="caution">
    <text evidence="2">The sequence shown here is derived from an EMBL/GenBank/DDBJ whole genome shotgun (WGS) entry which is preliminary data.</text>
</comment>
<gene>
    <name evidence="2" type="ORF">S01H4_48258</name>
</gene>
<protein>
    <submittedName>
        <fullName evidence="2">Uncharacterized protein</fullName>
    </submittedName>
</protein>
<accession>X1B6V6</accession>
<reference evidence="2" key="1">
    <citation type="journal article" date="2014" name="Front. Microbiol.">
        <title>High frequency of phylogenetically diverse reductive dehalogenase-homologous genes in deep subseafloor sedimentary metagenomes.</title>
        <authorList>
            <person name="Kawai M."/>
            <person name="Futagami T."/>
            <person name="Toyoda A."/>
            <person name="Takaki Y."/>
            <person name="Nishi S."/>
            <person name="Hori S."/>
            <person name="Arai W."/>
            <person name="Tsubouchi T."/>
            <person name="Morono Y."/>
            <person name="Uchiyama I."/>
            <person name="Ito T."/>
            <person name="Fujiyama A."/>
            <person name="Inagaki F."/>
            <person name="Takami H."/>
        </authorList>
    </citation>
    <scope>NUCLEOTIDE SEQUENCE</scope>
    <source>
        <strain evidence="2">Expedition CK06-06</strain>
    </source>
</reference>
<feature type="coiled-coil region" evidence="1">
    <location>
        <begin position="16"/>
        <end position="43"/>
    </location>
</feature>
<evidence type="ECO:0000313" key="2">
    <source>
        <dbReference type="EMBL" id="GAG90840.1"/>
    </source>
</evidence>
<dbReference type="EMBL" id="BART01027187">
    <property type="protein sequence ID" value="GAG90840.1"/>
    <property type="molecule type" value="Genomic_DNA"/>
</dbReference>
<name>X1B6V6_9ZZZZ</name>
<organism evidence="2">
    <name type="scientific">marine sediment metagenome</name>
    <dbReference type="NCBI Taxonomy" id="412755"/>
    <lineage>
        <taxon>unclassified sequences</taxon>
        <taxon>metagenomes</taxon>
        <taxon>ecological metagenomes</taxon>
    </lineage>
</organism>
<sequence>MAFLIILKIFKRFFIKKMKEIIIPQLEKELGELEKELIGLGKKYHTLIRGT</sequence>
<keyword evidence="1" id="KW-0175">Coiled coil</keyword>